<dbReference type="EMBL" id="JAINVV010000007">
    <property type="protein sequence ID" value="MBY8823677.1"/>
    <property type="molecule type" value="Genomic_DNA"/>
</dbReference>
<protein>
    <submittedName>
        <fullName evidence="15">TonB-dependent receptor</fullName>
    </submittedName>
</protein>
<dbReference type="PANTHER" id="PTHR32552:SF81">
    <property type="entry name" value="TONB-DEPENDENT OUTER MEMBRANE RECEPTOR"/>
    <property type="match status" value="1"/>
</dbReference>
<evidence type="ECO:0000256" key="12">
    <source>
        <dbReference type="RuleBase" id="RU003357"/>
    </source>
</evidence>
<dbReference type="SUPFAM" id="SSF56935">
    <property type="entry name" value="Porins"/>
    <property type="match status" value="1"/>
</dbReference>
<evidence type="ECO:0000259" key="14">
    <source>
        <dbReference type="Pfam" id="PF07715"/>
    </source>
</evidence>
<keyword evidence="16" id="KW-1185">Reference proteome</keyword>
<evidence type="ECO:0000256" key="2">
    <source>
        <dbReference type="ARBA" id="ARBA00022448"/>
    </source>
</evidence>
<keyword evidence="10 11" id="KW-0998">Cell outer membrane</keyword>
<keyword evidence="3 11" id="KW-1134">Transmembrane beta strand</keyword>
<dbReference type="InterPro" id="IPR036942">
    <property type="entry name" value="Beta-barrel_TonB_sf"/>
</dbReference>
<dbReference type="Proteomes" id="UP000706039">
    <property type="component" value="Unassembled WGS sequence"/>
</dbReference>
<keyword evidence="6" id="KW-0408">Iron</keyword>
<comment type="similarity">
    <text evidence="11 12">Belongs to the TonB-dependent receptor family.</text>
</comment>
<dbReference type="CDD" id="cd01347">
    <property type="entry name" value="ligand_gated_channel"/>
    <property type="match status" value="1"/>
</dbReference>
<proteinExistence type="inferred from homology"/>
<reference evidence="15 16" key="1">
    <citation type="submission" date="2021-08" db="EMBL/GenBank/DDBJ databases">
        <authorList>
            <person name="Tuo L."/>
        </authorList>
    </citation>
    <scope>NUCLEOTIDE SEQUENCE [LARGE SCALE GENOMIC DNA]</scope>
    <source>
        <strain evidence="15 16">JCM 31229</strain>
    </source>
</reference>
<evidence type="ECO:0000259" key="13">
    <source>
        <dbReference type="Pfam" id="PF00593"/>
    </source>
</evidence>
<sequence>MAQDASTATEAAAPVSGDEIVVTAQRREQNLRDVPISISAFSAKALEKANVSEAKDYLAFAPNVSFTEDGETGNRSINISIRGVSNIDLGEASTQQSIGYYLDELSVGSTANGTYNPPLLDVERVEVLRGPQGTYFGRNASGGALNITTKKPGPDFYAEGGAEYASFDTYKAYGIVNVPLAQGLYFRGLASWDKSNGLIRNINPKGTPNSGYEYLHFRGAVRAQPIDNVTIDLSAAYSDEDEGFDATVPSGVLDLDTKSIFGPDFVALPDGVGFYPANQRRVNHNAPEYNRNKFLLINNRISVDFDGFALRSVTGYIDSKNGRLFDQDNISADAINRINRNRGRSFSQELRLQSTGKQKLDWVVGALYAKDRIRQFNSIQAGADTSYVDPLTGNVIGLLPPIPQGFRINENNKIFRTESMAAFADVTLNLDRLHLTVGGRYTRDKISNSAFGVYAFESPVPDIAGSKSFTDFSPRAVLRYEFSDNDNVYASVSKGYKAGGVDINSGITSPFRPEELWNYEVGIKGSALDNSLQYSLSAFYLKWSDLQVQTNFLRDPNDISSAVELTLNAAKASNKGFEMELQGRLSRELRAMVAFGYLDSKFDSFPLAVLAGGNSVNLTGLRLPKTPRFTVTTALDYERQMTDDLSLYGRAELNFRSAAAGDLEGVASEQLNLPRFPYNPSAYAVVNLRLGVTTDRFEIGGYIENLTKTDYYTGTQDNFGLGGIRLRPHPRVFGVTGKVKFGS</sequence>
<evidence type="ECO:0000256" key="7">
    <source>
        <dbReference type="ARBA" id="ARBA00023065"/>
    </source>
</evidence>
<evidence type="ECO:0000256" key="3">
    <source>
        <dbReference type="ARBA" id="ARBA00022452"/>
    </source>
</evidence>
<evidence type="ECO:0000256" key="6">
    <source>
        <dbReference type="ARBA" id="ARBA00023004"/>
    </source>
</evidence>
<evidence type="ECO:0000256" key="11">
    <source>
        <dbReference type="PROSITE-ProRule" id="PRU01360"/>
    </source>
</evidence>
<dbReference type="PANTHER" id="PTHR32552">
    <property type="entry name" value="FERRICHROME IRON RECEPTOR-RELATED"/>
    <property type="match status" value="1"/>
</dbReference>
<evidence type="ECO:0000256" key="8">
    <source>
        <dbReference type="ARBA" id="ARBA00023077"/>
    </source>
</evidence>
<comment type="caution">
    <text evidence="15">The sequence shown here is derived from an EMBL/GenBank/DDBJ whole genome shotgun (WGS) entry which is preliminary data.</text>
</comment>
<organism evidence="15 16">
    <name type="scientific">Sphingomonas colocasiae</name>
    <dbReference type="NCBI Taxonomy" id="1848973"/>
    <lineage>
        <taxon>Bacteria</taxon>
        <taxon>Pseudomonadati</taxon>
        <taxon>Pseudomonadota</taxon>
        <taxon>Alphaproteobacteria</taxon>
        <taxon>Sphingomonadales</taxon>
        <taxon>Sphingomonadaceae</taxon>
        <taxon>Sphingomonas</taxon>
    </lineage>
</organism>
<dbReference type="InterPro" id="IPR000531">
    <property type="entry name" value="Beta-barrel_TonB"/>
</dbReference>
<gene>
    <name evidence="15" type="ORF">K7G82_15335</name>
</gene>
<evidence type="ECO:0000256" key="1">
    <source>
        <dbReference type="ARBA" id="ARBA00004571"/>
    </source>
</evidence>
<keyword evidence="4" id="KW-0410">Iron transport</keyword>
<keyword evidence="15" id="KW-0675">Receptor</keyword>
<feature type="domain" description="TonB-dependent receptor-like beta-barrel" evidence="13">
    <location>
        <begin position="256"/>
        <end position="706"/>
    </location>
</feature>
<evidence type="ECO:0000256" key="9">
    <source>
        <dbReference type="ARBA" id="ARBA00023136"/>
    </source>
</evidence>
<evidence type="ECO:0000313" key="15">
    <source>
        <dbReference type="EMBL" id="MBY8823677.1"/>
    </source>
</evidence>
<evidence type="ECO:0000313" key="16">
    <source>
        <dbReference type="Proteomes" id="UP000706039"/>
    </source>
</evidence>
<keyword evidence="5 11" id="KW-0812">Transmembrane</keyword>
<keyword evidence="2 11" id="KW-0813">Transport</keyword>
<dbReference type="InterPro" id="IPR039426">
    <property type="entry name" value="TonB-dep_rcpt-like"/>
</dbReference>
<dbReference type="Gene3D" id="2.40.170.20">
    <property type="entry name" value="TonB-dependent receptor, beta-barrel domain"/>
    <property type="match status" value="1"/>
</dbReference>
<evidence type="ECO:0000256" key="5">
    <source>
        <dbReference type="ARBA" id="ARBA00022692"/>
    </source>
</evidence>
<feature type="domain" description="TonB-dependent receptor plug" evidence="14">
    <location>
        <begin position="31"/>
        <end position="144"/>
    </location>
</feature>
<dbReference type="PROSITE" id="PS52016">
    <property type="entry name" value="TONB_DEPENDENT_REC_3"/>
    <property type="match status" value="1"/>
</dbReference>
<keyword evidence="7" id="KW-0406">Ion transport</keyword>
<name>A0ABS7PQR2_9SPHN</name>
<accession>A0ABS7PQR2</accession>
<dbReference type="Pfam" id="PF00593">
    <property type="entry name" value="TonB_dep_Rec_b-barrel"/>
    <property type="match status" value="1"/>
</dbReference>
<evidence type="ECO:0000256" key="10">
    <source>
        <dbReference type="ARBA" id="ARBA00023237"/>
    </source>
</evidence>
<dbReference type="Pfam" id="PF07715">
    <property type="entry name" value="Plug"/>
    <property type="match status" value="1"/>
</dbReference>
<keyword evidence="8 12" id="KW-0798">TonB box</keyword>
<comment type="subcellular location">
    <subcellularLocation>
        <location evidence="1 11">Cell outer membrane</location>
        <topology evidence="1 11">Multi-pass membrane protein</topology>
    </subcellularLocation>
</comment>
<keyword evidence="9 11" id="KW-0472">Membrane</keyword>
<dbReference type="InterPro" id="IPR012910">
    <property type="entry name" value="Plug_dom"/>
</dbReference>
<evidence type="ECO:0000256" key="4">
    <source>
        <dbReference type="ARBA" id="ARBA00022496"/>
    </source>
</evidence>